<dbReference type="PANTHER" id="PTHR47303">
    <property type="match status" value="1"/>
</dbReference>
<dbReference type="SMART" id="SM00248">
    <property type="entry name" value="ANK"/>
    <property type="match status" value="3"/>
</dbReference>
<dbReference type="InterPro" id="IPR002110">
    <property type="entry name" value="Ankyrin_rpt"/>
</dbReference>
<evidence type="ECO:0000313" key="4">
    <source>
        <dbReference type="Proteomes" id="UP000593564"/>
    </source>
</evidence>
<evidence type="ECO:0000256" key="1">
    <source>
        <dbReference type="PROSITE-ProRule" id="PRU00023"/>
    </source>
</evidence>
<gene>
    <name evidence="3" type="ORF">HYC85_010050</name>
</gene>
<keyword evidence="4" id="KW-1185">Reference proteome</keyword>
<organism evidence="3 4">
    <name type="scientific">Camellia sinensis</name>
    <name type="common">Tea plant</name>
    <name type="synonym">Thea sinensis</name>
    <dbReference type="NCBI Taxonomy" id="4442"/>
    <lineage>
        <taxon>Eukaryota</taxon>
        <taxon>Viridiplantae</taxon>
        <taxon>Streptophyta</taxon>
        <taxon>Embryophyta</taxon>
        <taxon>Tracheophyta</taxon>
        <taxon>Spermatophyta</taxon>
        <taxon>Magnoliopsida</taxon>
        <taxon>eudicotyledons</taxon>
        <taxon>Gunneridae</taxon>
        <taxon>Pentapetalae</taxon>
        <taxon>asterids</taxon>
        <taxon>Ericales</taxon>
        <taxon>Theaceae</taxon>
        <taxon>Camellia</taxon>
    </lineage>
</organism>
<dbReference type="SUPFAM" id="SSF48403">
    <property type="entry name" value="Ankyrin repeat"/>
    <property type="match status" value="1"/>
</dbReference>
<evidence type="ECO:0000256" key="2">
    <source>
        <dbReference type="SAM" id="MobiDB-lite"/>
    </source>
</evidence>
<dbReference type="PROSITE" id="PS50297">
    <property type="entry name" value="ANK_REP_REGION"/>
    <property type="match status" value="1"/>
</dbReference>
<protein>
    <recommendedName>
        <fullName evidence="5">Retrotransposon Copia-like N-terminal domain-containing protein</fullName>
    </recommendedName>
</protein>
<evidence type="ECO:0008006" key="5">
    <source>
        <dbReference type="Google" id="ProtNLM"/>
    </source>
</evidence>
<dbReference type="Pfam" id="PF12796">
    <property type="entry name" value="Ank_2"/>
    <property type="match status" value="1"/>
</dbReference>
<dbReference type="EMBL" id="JACBKZ010000004">
    <property type="protein sequence ID" value="KAF5952106.1"/>
    <property type="molecule type" value="Genomic_DNA"/>
</dbReference>
<reference evidence="4" key="1">
    <citation type="journal article" date="2020" name="Nat. Commun.">
        <title>Genome assembly of wild tea tree DASZ reveals pedigree and selection history of tea varieties.</title>
        <authorList>
            <person name="Zhang W."/>
            <person name="Zhang Y."/>
            <person name="Qiu H."/>
            <person name="Guo Y."/>
            <person name="Wan H."/>
            <person name="Zhang X."/>
            <person name="Scossa F."/>
            <person name="Alseekh S."/>
            <person name="Zhang Q."/>
            <person name="Wang P."/>
            <person name="Xu L."/>
            <person name="Schmidt M.H."/>
            <person name="Jia X."/>
            <person name="Li D."/>
            <person name="Zhu A."/>
            <person name="Guo F."/>
            <person name="Chen W."/>
            <person name="Ni D."/>
            <person name="Usadel B."/>
            <person name="Fernie A.R."/>
            <person name="Wen W."/>
        </authorList>
    </citation>
    <scope>NUCLEOTIDE SEQUENCE [LARGE SCALE GENOMIC DNA]</scope>
    <source>
        <strain evidence="4">cv. G240</strain>
    </source>
</reference>
<comment type="caution">
    <text evidence="3">The sequence shown here is derived from an EMBL/GenBank/DDBJ whole genome shotgun (WGS) entry which is preliminary data.</text>
</comment>
<dbReference type="Proteomes" id="UP000593564">
    <property type="component" value="Unassembled WGS sequence"/>
</dbReference>
<proteinExistence type="predicted"/>
<name>A0A7J7HJL2_CAMSI</name>
<keyword evidence="1" id="KW-0040">ANK repeat</keyword>
<dbReference type="InterPro" id="IPR036770">
    <property type="entry name" value="Ankyrin_rpt-contain_sf"/>
</dbReference>
<dbReference type="PROSITE" id="PS50088">
    <property type="entry name" value="ANK_REPEAT"/>
    <property type="match status" value="1"/>
</dbReference>
<feature type="repeat" description="ANK" evidence="1">
    <location>
        <begin position="332"/>
        <end position="356"/>
    </location>
</feature>
<accession>A0A7J7HJL2</accession>
<dbReference type="PANTHER" id="PTHR47303:SF1">
    <property type="entry name" value="NF-KAPPA-B INHIBITOR BETA"/>
    <property type="match status" value="1"/>
</dbReference>
<reference evidence="3 4" key="2">
    <citation type="submission" date="2020-07" db="EMBL/GenBank/DDBJ databases">
        <title>Genome assembly of wild tea tree DASZ reveals pedigree and selection history of tea varieties.</title>
        <authorList>
            <person name="Zhang W."/>
        </authorList>
    </citation>
    <scope>NUCLEOTIDE SEQUENCE [LARGE SCALE GENOMIC DNA]</scope>
    <source>
        <strain evidence="4">cv. G240</strain>
        <tissue evidence="3">Leaf</tissue>
    </source>
</reference>
<evidence type="ECO:0000313" key="3">
    <source>
        <dbReference type="EMBL" id="KAF5952106.1"/>
    </source>
</evidence>
<sequence>MASSSSASTNSNSTSSANKYPYPGELDVSKFVTDNLSATANNYDQWKQQMLDLIKKKSLSDFIDRTNKAPSKTVTVLGKEVENQDYISWKRSDDLLQKWIRTKLTEELYEDVKHYKNARGLWTRLEILFSSKLPKPNRASSSSSSINSSNVLDFDKKTLSVSEKNYSEWRKQMYEFIKSQGFVGHIDGTDKIARVRSPSWPRRDIQARELIRTKLDEDIIKEMDDIIATTSQTPTRAAKAIMSNRTAKAMWIALDKIFGHYVGLYKATIKGDWERAEEYIKQEPDNIAMRAAIRDNSETVLIVAVKSKHRNNFVKKLVNRMSPEDLAHGDRDERTALHRAAAVGNLEAAKLLVEKNRYLPNVETVQKRIPLYFAATHRKKEMVTYLLSVTEDEAKSNHSSPRYQKPSYQKPDGWNPKPFEGESGFRILHQLILSEFYGK</sequence>
<feature type="region of interest" description="Disordered" evidence="2">
    <location>
        <begin position="394"/>
        <end position="415"/>
    </location>
</feature>
<dbReference type="Gene3D" id="1.25.40.20">
    <property type="entry name" value="Ankyrin repeat-containing domain"/>
    <property type="match status" value="1"/>
</dbReference>
<dbReference type="AlphaFoldDB" id="A0A7J7HJL2"/>